<evidence type="ECO:0000256" key="1">
    <source>
        <dbReference type="ARBA" id="ARBA00007118"/>
    </source>
</evidence>
<comment type="similarity">
    <text evidence="1">Belongs to the nitroreductase family.</text>
</comment>
<dbReference type="AlphaFoldDB" id="A0A372MK59"/>
<keyword evidence="5" id="KW-1185">Reference proteome</keyword>
<dbReference type="OrthoDB" id="9812105at2"/>
<dbReference type="Pfam" id="PF00881">
    <property type="entry name" value="Nitroreductase"/>
    <property type="match status" value="1"/>
</dbReference>
<sequence>MAMLEAIEKRRAYRALDTKPIDEEVLLRLAEAAHSAPSSMNSQPWRLVTVTDETVLGQLKEALTPGNYWAKKAPALVAVVTNNSWGMTLGERNYAPFELGMATMAYQLQAVQEGLYVHPIAGFNAELAKNVLGIAEEDSIMVLMVVGYPGDSSHLSKKHLESENGKRDRLPLEKVHAFNHFDNQLKPEGK</sequence>
<evidence type="ECO:0000256" key="2">
    <source>
        <dbReference type="ARBA" id="ARBA00023002"/>
    </source>
</evidence>
<dbReference type="InterPro" id="IPR029479">
    <property type="entry name" value="Nitroreductase"/>
</dbReference>
<keyword evidence="2" id="KW-0560">Oxidoreductase</keyword>
<gene>
    <name evidence="4" type="ORF">DYP60_00840</name>
</gene>
<dbReference type="CDD" id="cd02138">
    <property type="entry name" value="TdsD-like"/>
    <property type="match status" value="1"/>
</dbReference>
<dbReference type="RefSeq" id="WP_117328970.1">
    <property type="nucleotide sequence ID" value="NZ_QUWK01000001.1"/>
</dbReference>
<accession>A0A372MK59</accession>
<evidence type="ECO:0000313" key="4">
    <source>
        <dbReference type="EMBL" id="RFU96149.1"/>
    </source>
</evidence>
<dbReference type="InterPro" id="IPR000415">
    <property type="entry name" value="Nitroreductase-like"/>
</dbReference>
<evidence type="ECO:0000313" key="5">
    <source>
        <dbReference type="Proteomes" id="UP000264002"/>
    </source>
</evidence>
<protein>
    <submittedName>
        <fullName evidence="4">Nitroreductase</fullName>
    </submittedName>
</protein>
<feature type="domain" description="Nitroreductase" evidence="3">
    <location>
        <begin position="7"/>
        <end position="148"/>
    </location>
</feature>
<reference evidence="5" key="1">
    <citation type="submission" date="2018-08" db="EMBL/GenBank/DDBJ databases">
        <authorList>
            <person name="Grouzdev D.S."/>
            <person name="Krutkina M.S."/>
        </authorList>
    </citation>
    <scope>NUCLEOTIDE SEQUENCE [LARGE SCALE GENOMIC DNA]</scope>
    <source>
        <strain evidence="5">4-11</strain>
    </source>
</reference>
<organism evidence="4 5">
    <name type="scientific">Sphaerochaeta halotolerans</name>
    <dbReference type="NCBI Taxonomy" id="2293840"/>
    <lineage>
        <taxon>Bacteria</taxon>
        <taxon>Pseudomonadati</taxon>
        <taxon>Spirochaetota</taxon>
        <taxon>Spirochaetia</taxon>
        <taxon>Spirochaetales</taxon>
        <taxon>Sphaerochaetaceae</taxon>
        <taxon>Sphaerochaeta</taxon>
    </lineage>
</organism>
<dbReference type="GO" id="GO:0016491">
    <property type="term" value="F:oxidoreductase activity"/>
    <property type="evidence" value="ECO:0007669"/>
    <property type="project" value="UniProtKB-KW"/>
</dbReference>
<comment type="caution">
    <text evidence="4">The sequence shown here is derived from an EMBL/GenBank/DDBJ whole genome shotgun (WGS) entry which is preliminary data.</text>
</comment>
<dbReference type="SUPFAM" id="SSF55469">
    <property type="entry name" value="FMN-dependent nitroreductase-like"/>
    <property type="match status" value="1"/>
</dbReference>
<dbReference type="EMBL" id="QUWK01000001">
    <property type="protein sequence ID" value="RFU96149.1"/>
    <property type="molecule type" value="Genomic_DNA"/>
</dbReference>
<dbReference type="Proteomes" id="UP000264002">
    <property type="component" value="Unassembled WGS sequence"/>
</dbReference>
<dbReference type="Gene3D" id="3.40.109.10">
    <property type="entry name" value="NADH Oxidase"/>
    <property type="match status" value="1"/>
</dbReference>
<reference evidence="4 5" key="2">
    <citation type="submission" date="2018-09" db="EMBL/GenBank/DDBJ databases">
        <title>Genome of Sphaerochaeta halotolerans strain 4-11.</title>
        <authorList>
            <person name="Nazina T.N."/>
            <person name="Sokolova D.S."/>
        </authorList>
    </citation>
    <scope>NUCLEOTIDE SEQUENCE [LARGE SCALE GENOMIC DNA]</scope>
    <source>
        <strain evidence="4 5">4-11</strain>
    </source>
</reference>
<evidence type="ECO:0000259" key="3">
    <source>
        <dbReference type="Pfam" id="PF00881"/>
    </source>
</evidence>
<proteinExistence type="inferred from homology"/>
<dbReference type="PANTHER" id="PTHR43673:SF10">
    <property type="entry name" value="NADH DEHYDROGENASE_NAD(P)H NITROREDUCTASE XCC3605-RELATED"/>
    <property type="match status" value="1"/>
</dbReference>
<dbReference type="PANTHER" id="PTHR43673">
    <property type="entry name" value="NAD(P)H NITROREDUCTASE YDGI-RELATED"/>
    <property type="match status" value="1"/>
</dbReference>
<name>A0A372MK59_9SPIR</name>